<keyword evidence="4 16" id="KW-0963">Cytoplasm</keyword>
<dbReference type="InterPro" id="IPR007235">
    <property type="entry name" value="Glyco_trans_28_C"/>
</dbReference>
<dbReference type="GO" id="GO:0051301">
    <property type="term" value="P:cell division"/>
    <property type="evidence" value="ECO:0007669"/>
    <property type="project" value="UniProtKB-KW"/>
</dbReference>
<keyword evidence="13 15" id="KW-0961">Cell wall biogenesis/degradation</keyword>
<feature type="binding site" evidence="15">
    <location>
        <position position="142"/>
    </location>
    <ligand>
        <name>UDP-N-acetyl-alpha-D-glucosamine</name>
        <dbReference type="ChEBI" id="CHEBI:57705"/>
    </ligand>
</feature>
<feature type="domain" description="Mur ligase central" evidence="22">
    <location>
        <begin position="560"/>
        <end position="763"/>
    </location>
</feature>
<keyword evidence="10 15" id="KW-0573">Peptidoglycan synthesis</keyword>
<dbReference type="InterPro" id="IPR005758">
    <property type="entry name" value="UDP-N-AcMur_Ala_ligase_MurC"/>
</dbReference>
<dbReference type="InterPro" id="IPR050061">
    <property type="entry name" value="MurCDEF_pg_biosynth"/>
</dbReference>
<dbReference type="Pfam" id="PF04101">
    <property type="entry name" value="Glyco_tran_28_C"/>
    <property type="match status" value="1"/>
</dbReference>
<feature type="region of interest" description="Disordered" evidence="17">
    <location>
        <begin position="1"/>
        <end position="20"/>
    </location>
</feature>
<comment type="catalytic activity">
    <reaction evidence="14 16">
        <text>UDP-N-acetyl-alpha-D-muramate + L-alanine + ATP = UDP-N-acetyl-alpha-D-muramoyl-L-alanine + ADP + phosphate + H(+)</text>
        <dbReference type="Rhea" id="RHEA:23372"/>
        <dbReference type="ChEBI" id="CHEBI:15378"/>
        <dbReference type="ChEBI" id="CHEBI:30616"/>
        <dbReference type="ChEBI" id="CHEBI:43474"/>
        <dbReference type="ChEBI" id="CHEBI:57972"/>
        <dbReference type="ChEBI" id="CHEBI:70757"/>
        <dbReference type="ChEBI" id="CHEBI:83898"/>
        <dbReference type="ChEBI" id="CHEBI:456216"/>
        <dbReference type="EC" id="6.3.2.8"/>
    </reaction>
</comment>
<feature type="binding site" evidence="15">
    <location>
        <position position="219"/>
    </location>
    <ligand>
        <name>UDP-N-acetyl-alpha-D-glucosamine</name>
        <dbReference type="ChEBI" id="CHEBI:57705"/>
    </ligand>
</feature>
<dbReference type="InterPro" id="IPR036565">
    <property type="entry name" value="Mur-like_cat_sf"/>
</dbReference>
<dbReference type="Gene3D" id="3.40.1190.10">
    <property type="entry name" value="Mur-like, catalytic domain"/>
    <property type="match status" value="1"/>
</dbReference>
<dbReference type="EC" id="2.4.1.227" evidence="15"/>
<keyword evidence="6 15" id="KW-0132">Cell division</keyword>
<dbReference type="CDD" id="cd03785">
    <property type="entry name" value="GT28_MurG"/>
    <property type="match status" value="1"/>
</dbReference>
<evidence type="ECO:0000256" key="14">
    <source>
        <dbReference type="ARBA" id="ARBA00047833"/>
    </source>
</evidence>
<dbReference type="Proteomes" id="UP000321723">
    <property type="component" value="Unassembled WGS sequence"/>
</dbReference>
<feature type="compositionally biased region" description="Low complexity" evidence="17">
    <location>
        <begin position="425"/>
        <end position="443"/>
    </location>
</feature>
<evidence type="ECO:0000313" key="24">
    <source>
        <dbReference type="EMBL" id="MBB5474430.1"/>
    </source>
</evidence>
<reference evidence="23 25" key="1">
    <citation type="submission" date="2019-07" db="EMBL/GenBank/DDBJ databases">
        <title>Whole genome shotgun sequence of Cellulomonas hominis NBRC 16055.</title>
        <authorList>
            <person name="Hosoyama A."/>
            <person name="Uohara A."/>
            <person name="Ohji S."/>
            <person name="Ichikawa N."/>
        </authorList>
    </citation>
    <scope>NUCLEOTIDE SEQUENCE [LARGE SCALE GENOMIC DNA]</scope>
    <source>
        <strain evidence="23 25">NBRC 16055</strain>
    </source>
</reference>
<evidence type="ECO:0000256" key="2">
    <source>
        <dbReference type="ARBA" id="ARBA00004752"/>
    </source>
</evidence>
<dbReference type="InterPro" id="IPR036615">
    <property type="entry name" value="Mur_ligase_C_dom_sf"/>
</dbReference>
<keyword evidence="11 15" id="KW-0472">Membrane</keyword>
<evidence type="ECO:0000256" key="10">
    <source>
        <dbReference type="ARBA" id="ARBA00022984"/>
    </source>
</evidence>
<feature type="domain" description="Glycosyltransferase family 28 N-terminal" evidence="20">
    <location>
        <begin position="21"/>
        <end position="160"/>
    </location>
</feature>
<feature type="binding site" evidence="16">
    <location>
        <begin position="562"/>
        <end position="568"/>
    </location>
    <ligand>
        <name>ATP</name>
        <dbReference type="ChEBI" id="CHEBI:30616"/>
    </ligand>
</feature>
<dbReference type="RefSeq" id="WP_146835829.1">
    <property type="nucleotide sequence ID" value="NZ_BJVQ01000014.1"/>
</dbReference>
<comment type="catalytic activity">
    <reaction evidence="15">
        <text>di-trans,octa-cis-undecaprenyl diphospho-N-acetyl-alpha-D-muramoyl-L-alanyl-D-glutamyl-meso-2,6-diaminopimeloyl-D-alanyl-D-alanine + UDP-N-acetyl-alpha-D-glucosamine = di-trans,octa-cis-undecaprenyl diphospho-[N-acetyl-alpha-D-glucosaminyl-(1-&gt;4)]-N-acetyl-alpha-D-muramoyl-L-alanyl-D-glutamyl-meso-2,6-diaminopimeloyl-D-alanyl-D-alanine + UDP + H(+)</text>
        <dbReference type="Rhea" id="RHEA:31227"/>
        <dbReference type="ChEBI" id="CHEBI:15378"/>
        <dbReference type="ChEBI" id="CHEBI:57705"/>
        <dbReference type="ChEBI" id="CHEBI:58223"/>
        <dbReference type="ChEBI" id="CHEBI:61387"/>
        <dbReference type="ChEBI" id="CHEBI:61388"/>
        <dbReference type="EC" id="2.4.1.227"/>
    </reaction>
</comment>
<dbReference type="OrthoDB" id="9804126at2"/>
<dbReference type="GO" id="GO:0050511">
    <property type="term" value="F:undecaprenyldiphospho-muramoylpentapeptide beta-N-acetylglucosaminyltransferase activity"/>
    <property type="evidence" value="ECO:0007669"/>
    <property type="project" value="UniProtKB-UniRule"/>
</dbReference>
<dbReference type="GO" id="GO:0005524">
    <property type="term" value="F:ATP binding"/>
    <property type="evidence" value="ECO:0007669"/>
    <property type="project" value="UniProtKB-UniRule"/>
</dbReference>
<dbReference type="InterPro" id="IPR004101">
    <property type="entry name" value="Mur_ligase_C"/>
</dbReference>
<feature type="domain" description="Mur ligase C-terminal" evidence="19">
    <location>
        <begin position="785"/>
        <end position="914"/>
    </location>
</feature>
<dbReference type="UniPathway" id="UPA00219"/>
<dbReference type="Pfam" id="PF01225">
    <property type="entry name" value="Mur_ligase"/>
    <property type="match status" value="1"/>
</dbReference>
<dbReference type="InterPro" id="IPR006009">
    <property type="entry name" value="GlcNAc_MurG"/>
</dbReference>
<dbReference type="GO" id="GO:0008360">
    <property type="term" value="P:regulation of cell shape"/>
    <property type="evidence" value="ECO:0007669"/>
    <property type="project" value="UniProtKB-KW"/>
</dbReference>
<comment type="subcellular location">
    <subcellularLocation>
        <location evidence="15">Cell membrane</location>
        <topology evidence="15">Peripheral membrane protein</topology>
        <orientation evidence="15">Cytoplasmic side</orientation>
    </subcellularLocation>
    <subcellularLocation>
        <location evidence="1 16">Cytoplasm</location>
    </subcellularLocation>
</comment>
<dbReference type="InterPro" id="IPR013221">
    <property type="entry name" value="Mur_ligase_cen"/>
</dbReference>
<feature type="domain" description="Glycosyl transferase family 28 C-terminal" evidence="21">
    <location>
        <begin position="212"/>
        <end position="378"/>
    </location>
</feature>
<feature type="binding site" evidence="15">
    <location>
        <position position="318"/>
    </location>
    <ligand>
        <name>UDP-N-acetyl-alpha-D-glucosamine</name>
        <dbReference type="ChEBI" id="CHEBI:57705"/>
    </ligand>
</feature>
<dbReference type="GO" id="GO:0005737">
    <property type="term" value="C:cytoplasm"/>
    <property type="evidence" value="ECO:0007669"/>
    <property type="project" value="UniProtKB-SubCell"/>
</dbReference>
<protein>
    <recommendedName>
        <fullName evidence="15 16">Multifunctional fusion protein</fullName>
    </recommendedName>
    <domain>
        <recommendedName>
            <fullName evidence="15">UDP-N-acetylglucosamine--N-acetylmuramyl-(pentapeptide) pyrophosphoryl-undecaprenol N-acetylglucosamine transferase</fullName>
            <ecNumber evidence="15">2.4.1.227</ecNumber>
        </recommendedName>
        <alternativeName>
            <fullName evidence="15">Undecaprenyl-PP-MurNAc-pentapeptide-UDPGlcNAc GlcNAc transferase</fullName>
        </alternativeName>
    </domain>
    <domain>
        <recommendedName>
            <fullName evidence="16">UDP-N-acetylmuramate--L-alanine ligase</fullName>
            <ecNumber evidence="16">6.3.2.8</ecNumber>
        </recommendedName>
        <alternativeName>
            <fullName evidence="16">UDP-N-acetylmuramoyl-L-alanine synthetase</fullName>
        </alternativeName>
    </domain>
</protein>
<feature type="region of interest" description="Disordered" evidence="17">
    <location>
        <begin position="398"/>
        <end position="453"/>
    </location>
</feature>
<evidence type="ECO:0000256" key="5">
    <source>
        <dbReference type="ARBA" id="ARBA00022598"/>
    </source>
</evidence>
<dbReference type="SUPFAM" id="SSF53244">
    <property type="entry name" value="MurD-like peptide ligases, peptide-binding domain"/>
    <property type="match status" value="1"/>
</dbReference>
<dbReference type="EC" id="6.3.2.8" evidence="16"/>
<keyword evidence="7 16" id="KW-0547">Nucleotide-binding</keyword>
<evidence type="ECO:0000256" key="16">
    <source>
        <dbReference type="HAMAP-Rule" id="MF_00046"/>
    </source>
</evidence>
<comment type="function">
    <text evidence="15">Cell wall formation. Catalyzes the transfer of a GlcNAc subunit on undecaprenyl-pyrophosphoryl-MurNAc-pentapeptide (lipid intermediate I) to form undecaprenyl-pyrophosphoryl-MurNAc-(pentapeptide)GlcNAc (lipid intermediate II).</text>
</comment>
<dbReference type="PANTHER" id="PTHR43445:SF3">
    <property type="entry name" value="UDP-N-ACETYLMURAMATE--L-ALANINE LIGASE"/>
    <property type="match status" value="1"/>
</dbReference>
<feature type="binding site" evidence="15">
    <location>
        <position position="179"/>
    </location>
    <ligand>
        <name>UDP-N-acetyl-alpha-D-glucosamine</name>
        <dbReference type="ChEBI" id="CHEBI:57705"/>
    </ligand>
</feature>
<evidence type="ECO:0000256" key="8">
    <source>
        <dbReference type="ARBA" id="ARBA00022840"/>
    </source>
</evidence>
<dbReference type="SUPFAM" id="SSF51984">
    <property type="entry name" value="MurCD N-terminal domain"/>
    <property type="match status" value="1"/>
</dbReference>
<feature type="binding site" evidence="15">
    <location>
        <begin position="28"/>
        <end position="30"/>
    </location>
    <ligand>
        <name>UDP-N-acetyl-alpha-D-glucosamine</name>
        <dbReference type="ChEBI" id="CHEBI:57705"/>
    </ligand>
</feature>
<dbReference type="NCBIfam" id="TIGR01082">
    <property type="entry name" value="murC"/>
    <property type="match status" value="1"/>
</dbReference>
<comment type="pathway">
    <text evidence="2 15">Cell wall biogenesis; peptidoglycan biosynthesis.</text>
</comment>
<evidence type="ECO:0000256" key="6">
    <source>
        <dbReference type="ARBA" id="ARBA00022618"/>
    </source>
</evidence>
<comment type="caution">
    <text evidence="15">Lacks conserved residue(s) required for the propagation of feature annotation.</text>
</comment>
<dbReference type="Gene3D" id="3.40.50.2000">
    <property type="entry name" value="Glycogen Phosphorylase B"/>
    <property type="match status" value="2"/>
</dbReference>
<evidence type="ECO:0000259" key="20">
    <source>
        <dbReference type="Pfam" id="PF03033"/>
    </source>
</evidence>
<keyword evidence="8 16" id="KW-0067">ATP-binding</keyword>
<comment type="caution">
    <text evidence="23">The sequence shown here is derived from an EMBL/GenBank/DDBJ whole genome shotgun (WGS) entry which is preliminary data.</text>
</comment>
<keyword evidence="3 15" id="KW-1003">Cell membrane</keyword>
<evidence type="ECO:0000256" key="15">
    <source>
        <dbReference type="HAMAP-Rule" id="MF_00033"/>
    </source>
</evidence>
<evidence type="ECO:0000256" key="3">
    <source>
        <dbReference type="ARBA" id="ARBA00022475"/>
    </source>
</evidence>
<evidence type="ECO:0000256" key="7">
    <source>
        <dbReference type="ARBA" id="ARBA00022741"/>
    </source>
</evidence>
<evidence type="ECO:0000256" key="13">
    <source>
        <dbReference type="ARBA" id="ARBA00023316"/>
    </source>
</evidence>
<evidence type="ECO:0000256" key="12">
    <source>
        <dbReference type="ARBA" id="ARBA00023306"/>
    </source>
</evidence>
<dbReference type="PANTHER" id="PTHR43445">
    <property type="entry name" value="UDP-N-ACETYLMURAMATE--L-ALANINE LIGASE-RELATED"/>
    <property type="match status" value="1"/>
</dbReference>
<evidence type="ECO:0000259" key="22">
    <source>
        <dbReference type="Pfam" id="PF08245"/>
    </source>
</evidence>
<dbReference type="HAMAP" id="MF_00046">
    <property type="entry name" value="MurC"/>
    <property type="match status" value="1"/>
</dbReference>
<name>A0A511FAQ5_9CELL</name>
<dbReference type="NCBIfam" id="TIGR01133">
    <property type="entry name" value="murG"/>
    <property type="match status" value="1"/>
</dbReference>
<organism evidence="23 25">
    <name type="scientific">Cellulomonas hominis</name>
    <dbReference type="NCBI Taxonomy" id="156981"/>
    <lineage>
        <taxon>Bacteria</taxon>
        <taxon>Bacillati</taxon>
        <taxon>Actinomycetota</taxon>
        <taxon>Actinomycetes</taxon>
        <taxon>Micrococcales</taxon>
        <taxon>Cellulomonadaceae</taxon>
        <taxon>Cellulomonas</taxon>
    </lineage>
</organism>
<comment type="similarity">
    <text evidence="15">Belongs to the glycosyltransferase 28 family. MurG subfamily.</text>
</comment>
<dbReference type="SUPFAM" id="SSF53756">
    <property type="entry name" value="UDP-Glycosyltransferase/glycogen phosphorylase"/>
    <property type="match status" value="1"/>
</dbReference>
<keyword evidence="12 15" id="KW-0131">Cell cycle</keyword>
<dbReference type="GO" id="GO:0071555">
    <property type="term" value="P:cell wall organization"/>
    <property type="evidence" value="ECO:0007669"/>
    <property type="project" value="UniProtKB-KW"/>
</dbReference>
<accession>A0A511FAQ5</accession>
<dbReference type="SUPFAM" id="SSF53623">
    <property type="entry name" value="MurD-like peptide ligases, catalytic domain"/>
    <property type="match status" value="1"/>
</dbReference>
<evidence type="ECO:0000256" key="4">
    <source>
        <dbReference type="ARBA" id="ARBA00022490"/>
    </source>
</evidence>
<comment type="similarity">
    <text evidence="16">Belongs to the MurCDEF family.</text>
</comment>
<keyword evidence="5 16" id="KW-0436">Ligase</keyword>
<sequence length="940" mass="95326">MTAPDATPGGENPEQPRPRAVLLAGGGTAGHVNPLLAVAEELRARDPELHLAVLGTAEGLESRLVPERGLEMHVVPKVPLPRRPTPDWFRLPRLLRAAVDAAGVAIDETGAQAVVGFGGYVSTPAYLAARSRGVPVVVHEQNARAGLANRLGARTAAAVAVTFPGTRLPRAQVTGLPLRPEIAGLLADRARDPEGTRRRAAAELGFDPARVTLLVTGGSLGAVSVNRAVAAQARAILATGAEVLHLTGAGKAEDVRAAVRGVPGAERYHVREYLGEMEQALAVADLVLCRSGAGTVSELAALGIPAVYVPLPVGNGEQRLNAQPVVAEGGGLLVADEDLTGEWIAAHLLPLLDPAAADERREMGAAAARVGVPDAAARVADLVLEALAEGERRAAEQAEAERLAAERAEAEAAAAAARAADGDAPEGADAGPADAEPDAAPAEEPAPHGSALDDLGRVHLLGVGGAGMSAVAGLLVARGLTVSGSDAHEGPALAGLREAGVTVHVGHDAAHVEDVDTVVRSSAVRDTNPEVARARERGIPVLHRSDALAALMAGRIGIAVAGAHGKTTTSTMVATALAAAGREDPVLDPSYAIGGTVLTAEGAGPGYRTGAGEVFVAEADESDGSFLAYAPAVAVVTNVEPDHLDHYGTTEAFEAAFQAFADRVLDGGALVACLDDPGAARLVAAVRDRLTRRGVRVLTYGTDAAIAADDAGPDLVLGPVRATGGRWHVTLTSRSAEVPGADLELAVPGEHNAANAAAAYLAAWAVGADAAAVAAGLGEFRGTGRRFEDRGTAGGVRVVDDYAHHPTEVAALLRTARQVAGDGRVHVLFQPHLYSRTRTFATEFGAALDLADTVVVTDVYAAREDPAPEVSGDTIVQRVPTPGRAAFVADGHDAARAVAAAAAPGDLVLTVGAGDVTLLAAEVLEALGAPEPGDGGSGTA</sequence>
<dbReference type="EMBL" id="JACHDN010000001">
    <property type="protein sequence ID" value="MBB5474430.1"/>
    <property type="molecule type" value="Genomic_DNA"/>
</dbReference>
<evidence type="ECO:0000256" key="1">
    <source>
        <dbReference type="ARBA" id="ARBA00004496"/>
    </source>
</evidence>
<evidence type="ECO:0000256" key="9">
    <source>
        <dbReference type="ARBA" id="ARBA00022960"/>
    </source>
</evidence>
<feature type="compositionally biased region" description="Basic and acidic residues" evidence="17">
    <location>
        <begin position="398"/>
        <end position="410"/>
    </location>
</feature>
<dbReference type="Pfam" id="PF08245">
    <property type="entry name" value="Mur_ligase_M"/>
    <property type="match status" value="1"/>
</dbReference>
<dbReference type="GO" id="GO:0005886">
    <property type="term" value="C:plasma membrane"/>
    <property type="evidence" value="ECO:0007669"/>
    <property type="project" value="UniProtKB-SubCell"/>
</dbReference>
<gene>
    <name evidence="15" type="primary">murG</name>
    <name evidence="16" type="synonym">murC</name>
    <name evidence="23" type="ORF">CHO01_14570</name>
    <name evidence="24" type="ORF">HNR08_003166</name>
</gene>
<keyword evidence="25" id="KW-1185">Reference proteome</keyword>
<evidence type="ECO:0000259" key="18">
    <source>
        <dbReference type="Pfam" id="PF01225"/>
    </source>
</evidence>
<dbReference type="EMBL" id="BJVQ01000014">
    <property type="protein sequence ID" value="GEL46341.1"/>
    <property type="molecule type" value="Genomic_DNA"/>
</dbReference>
<evidence type="ECO:0000259" key="21">
    <source>
        <dbReference type="Pfam" id="PF04101"/>
    </source>
</evidence>
<dbReference type="Gene3D" id="3.40.50.720">
    <property type="entry name" value="NAD(P)-binding Rossmann-like Domain"/>
    <property type="match status" value="1"/>
</dbReference>
<evidence type="ECO:0000313" key="25">
    <source>
        <dbReference type="Proteomes" id="UP000321723"/>
    </source>
</evidence>
<evidence type="ECO:0000256" key="17">
    <source>
        <dbReference type="SAM" id="MobiDB-lite"/>
    </source>
</evidence>
<keyword evidence="15" id="KW-0328">Glycosyltransferase</keyword>
<dbReference type="GO" id="GO:0005975">
    <property type="term" value="P:carbohydrate metabolic process"/>
    <property type="evidence" value="ECO:0007669"/>
    <property type="project" value="InterPro"/>
</dbReference>
<reference evidence="24 26" key="2">
    <citation type="submission" date="2020-08" db="EMBL/GenBank/DDBJ databases">
        <title>Sequencing the genomes of 1000 actinobacteria strains.</title>
        <authorList>
            <person name="Klenk H.-P."/>
        </authorList>
    </citation>
    <scope>NUCLEOTIDE SEQUENCE [LARGE SCALE GENOMIC DNA]</scope>
    <source>
        <strain evidence="24 26">DSM 9581</strain>
    </source>
</reference>
<feature type="domain" description="Mur ligase N-terminal catalytic" evidence="18">
    <location>
        <begin position="458"/>
        <end position="554"/>
    </location>
</feature>
<dbReference type="InterPro" id="IPR000713">
    <property type="entry name" value="Mur_ligase_N"/>
</dbReference>
<evidence type="ECO:0000256" key="11">
    <source>
        <dbReference type="ARBA" id="ARBA00023136"/>
    </source>
</evidence>
<dbReference type="GO" id="GO:0009252">
    <property type="term" value="P:peptidoglycan biosynthetic process"/>
    <property type="evidence" value="ECO:0007669"/>
    <property type="project" value="UniProtKB-UniRule"/>
</dbReference>
<dbReference type="Proteomes" id="UP000564629">
    <property type="component" value="Unassembled WGS sequence"/>
</dbReference>
<evidence type="ECO:0000259" key="19">
    <source>
        <dbReference type="Pfam" id="PF02875"/>
    </source>
</evidence>
<evidence type="ECO:0000313" key="23">
    <source>
        <dbReference type="EMBL" id="GEL46341.1"/>
    </source>
</evidence>
<evidence type="ECO:0000313" key="26">
    <source>
        <dbReference type="Proteomes" id="UP000564629"/>
    </source>
</evidence>
<dbReference type="InterPro" id="IPR004276">
    <property type="entry name" value="GlycoTrans_28_N"/>
</dbReference>
<dbReference type="HAMAP" id="MF_00033">
    <property type="entry name" value="MurG"/>
    <property type="match status" value="1"/>
</dbReference>
<keyword evidence="15" id="KW-0808">Transferase</keyword>
<dbReference type="Pfam" id="PF02875">
    <property type="entry name" value="Mur_ligase_C"/>
    <property type="match status" value="1"/>
</dbReference>
<dbReference type="AlphaFoldDB" id="A0A511FAQ5"/>
<dbReference type="Gene3D" id="3.90.190.20">
    <property type="entry name" value="Mur ligase, C-terminal domain"/>
    <property type="match status" value="1"/>
</dbReference>
<dbReference type="GO" id="GO:0008763">
    <property type="term" value="F:UDP-N-acetylmuramate-L-alanine ligase activity"/>
    <property type="evidence" value="ECO:0007669"/>
    <property type="project" value="UniProtKB-UniRule"/>
</dbReference>
<keyword evidence="9 15" id="KW-0133">Cell shape</keyword>
<proteinExistence type="inferred from homology"/>
<dbReference type="Pfam" id="PF03033">
    <property type="entry name" value="Glyco_transf_28"/>
    <property type="match status" value="1"/>
</dbReference>